<dbReference type="Gene3D" id="3.40.605.10">
    <property type="entry name" value="Aldehyde Dehydrogenase, Chain A, domain 1"/>
    <property type="match status" value="1"/>
</dbReference>
<dbReference type="InterPro" id="IPR016162">
    <property type="entry name" value="Ald_DH_N"/>
</dbReference>
<evidence type="ECO:0000313" key="6">
    <source>
        <dbReference type="Proteomes" id="UP000644699"/>
    </source>
</evidence>
<dbReference type="SUPFAM" id="SSF53720">
    <property type="entry name" value="ALDH-like"/>
    <property type="match status" value="1"/>
</dbReference>
<accession>A0A916ZRC3</accession>
<keyword evidence="1 3" id="KW-0560">Oxidoreductase</keyword>
<dbReference type="GO" id="GO:0004030">
    <property type="term" value="F:aldehyde dehydrogenase [NAD(P)+] activity"/>
    <property type="evidence" value="ECO:0007669"/>
    <property type="project" value="UniProtKB-ARBA"/>
</dbReference>
<comment type="caution">
    <text evidence="5">The sequence shown here is derived from an EMBL/GenBank/DDBJ whole genome shotgun (WGS) entry which is preliminary data.</text>
</comment>
<evidence type="ECO:0000256" key="1">
    <source>
        <dbReference type="ARBA" id="ARBA00023002"/>
    </source>
</evidence>
<dbReference type="Pfam" id="PF00171">
    <property type="entry name" value="Aldedh"/>
    <property type="match status" value="1"/>
</dbReference>
<keyword evidence="6" id="KW-1185">Reference proteome</keyword>
<proteinExistence type="inferred from homology"/>
<gene>
    <name evidence="5" type="ORF">GCM10011390_31670</name>
</gene>
<dbReference type="InterPro" id="IPR015590">
    <property type="entry name" value="Aldehyde_DH_dom"/>
</dbReference>
<dbReference type="InterPro" id="IPR016163">
    <property type="entry name" value="Ald_DH_C"/>
</dbReference>
<dbReference type="RefSeq" id="WP_188910176.1">
    <property type="nucleotide sequence ID" value="NZ_BMIQ01000005.1"/>
</dbReference>
<organism evidence="5 6">
    <name type="scientific">Aureimonas endophytica</name>
    <dbReference type="NCBI Taxonomy" id="2027858"/>
    <lineage>
        <taxon>Bacteria</taxon>
        <taxon>Pseudomonadati</taxon>
        <taxon>Pseudomonadota</taxon>
        <taxon>Alphaproteobacteria</taxon>
        <taxon>Hyphomicrobiales</taxon>
        <taxon>Aurantimonadaceae</taxon>
        <taxon>Aureimonas</taxon>
    </lineage>
</organism>
<dbReference type="InterPro" id="IPR016161">
    <property type="entry name" value="Ald_DH/histidinol_DH"/>
</dbReference>
<protein>
    <submittedName>
        <fullName evidence="5">Aldehyde dehydrogenase</fullName>
    </submittedName>
</protein>
<dbReference type="PROSITE" id="PS00070">
    <property type="entry name" value="ALDEHYDE_DEHYDR_CYS"/>
    <property type="match status" value="1"/>
</dbReference>
<feature type="active site" evidence="2">
    <location>
        <position position="260"/>
    </location>
</feature>
<evidence type="ECO:0000256" key="2">
    <source>
        <dbReference type="PROSITE-ProRule" id="PRU10007"/>
    </source>
</evidence>
<reference evidence="5" key="1">
    <citation type="journal article" date="2014" name="Int. J. Syst. Evol. Microbiol.">
        <title>Complete genome sequence of Corynebacterium casei LMG S-19264T (=DSM 44701T), isolated from a smear-ripened cheese.</title>
        <authorList>
            <consortium name="US DOE Joint Genome Institute (JGI-PGF)"/>
            <person name="Walter F."/>
            <person name="Albersmeier A."/>
            <person name="Kalinowski J."/>
            <person name="Ruckert C."/>
        </authorList>
    </citation>
    <scope>NUCLEOTIDE SEQUENCE</scope>
    <source>
        <strain evidence="5">CGMCC 1.15367</strain>
    </source>
</reference>
<evidence type="ECO:0000259" key="4">
    <source>
        <dbReference type="Pfam" id="PF00171"/>
    </source>
</evidence>
<name>A0A916ZRC3_9HYPH</name>
<sequence>MAQSFDPAGVRLPNGHFIGGRLVAEGAATLTVRRPSDEAAIAELPVAGAALVDRAVADAARAQAESGWGRMAPRERARLLQRFADRIEAEGEALGRVEAVASTRPIAAAMAYDVPATAEAFRFFAEYADKAGGEVAATRADHLGLVVAEPYGVCAAVTPWNFPLSMVSWKAGAALAAGNAVVVKPSELTPFSTVRLAELAVEAGLPEGLLNVVQGDGRRTGDALCRHPLVAKISFTGSTATGAAIMAASAASGIKPVTLELGGKSPQLVFADIPDVERTAGHVAGSILYNAGQVCVAGSRLVVEKGVEAPLLDALAARFAAVAPGETWDAATTFAPIVSRRQMERIDDIVRRSVARGARVLVGGAPMARNAGAFYQPTILVDVTPDMPAAREEIFGPVLTVQSFTTEEEGIALADHPDYGLAAGIHTGDIGKAMRAMRRLQAGTVWINRYGRTGDFVLPTGGYKRSGIGKDLGRAAFEANQRHKSVLIEF</sequence>
<evidence type="ECO:0000313" key="5">
    <source>
        <dbReference type="EMBL" id="GGE10322.1"/>
    </source>
</evidence>
<dbReference type="PROSITE" id="PS00687">
    <property type="entry name" value="ALDEHYDE_DEHYDR_GLU"/>
    <property type="match status" value="1"/>
</dbReference>
<feature type="domain" description="Aldehyde dehydrogenase" evidence="4">
    <location>
        <begin position="28"/>
        <end position="486"/>
    </location>
</feature>
<dbReference type="Proteomes" id="UP000644699">
    <property type="component" value="Unassembled WGS sequence"/>
</dbReference>
<dbReference type="EMBL" id="BMIQ01000005">
    <property type="protein sequence ID" value="GGE10322.1"/>
    <property type="molecule type" value="Genomic_DNA"/>
</dbReference>
<dbReference type="FunFam" id="3.40.605.10:FF:000001">
    <property type="entry name" value="Aldehyde dehydrogenase 1"/>
    <property type="match status" value="1"/>
</dbReference>
<dbReference type="Gene3D" id="3.40.309.10">
    <property type="entry name" value="Aldehyde Dehydrogenase, Chain A, domain 2"/>
    <property type="match status" value="1"/>
</dbReference>
<comment type="similarity">
    <text evidence="3">Belongs to the aldehyde dehydrogenase family.</text>
</comment>
<dbReference type="PANTHER" id="PTHR11699">
    <property type="entry name" value="ALDEHYDE DEHYDROGENASE-RELATED"/>
    <property type="match status" value="1"/>
</dbReference>
<dbReference type="AlphaFoldDB" id="A0A916ZRC3"/>
<evidence type="ECO:0000256" key="3">
    <source>
        <dbReference type="RuleBase" id="RU003345"/>
    </source>
</evidence>
<dbReference type="InterPro" id="IPR029510">
    <property type="entry name" value="Ald_DH_CS_GLU"/>
</dbReference>
<dbReference type="InterPro" id="IPR016160">
    <property type="entry name" value="Ald_DH_CS_CYS"/>
</dbReference>
<reference evidence="5" key="2">
    <citation type="submission" date="2020-09" db="EMBL/GenBank/DDBJ databases">
        <authorList>
            <person name="Sun Q."/>
            <person name="Zhou Y."/>
        </authorList>
    </citation>
    <scope>NUCLEOTIDE SEQUENCE</scope>
    <source>
        <strain evidence="5">CGMCC 1.15367</strain>
    </source>
</reference>